<keyword evidence="3 7" id="KW-0694">RNA-binding</keyword>
<evidence type="ECO:0000256" key="1">
    <source>
        <dbReference type="ARBA" id="ARBA00007634"/>
    </source>
</evidence>
<dbReference type="NCBIfam" id="TIGR00029">
    <property type="entry name" value="S20"/>
    <property type="match status" value="1"/>
</dbReference>
<keyword evidence="2 7" id="KW-0699">rRNA-binding</keyword>
<dbReference type="AlphaFoldDB" id="A0A9E2BIY8"/>
<evidence type="ECO:0000256" key="2">
    <source>
        <dbReference type="ARBA" id="ARBA00022730"/>
    </source>
</evidence>
<keyword evidence="5 7" id="KW-0687">Ribonucleoprotein</keyword>
<evidence type="ECO:0000256" key="3">
    <source>
        <dbReference type="ARBA" id="ARBA00022884"/>
    </source>
</evidence>
<dbReference type="HAMAP" id="MF_00500">
    <property type="entry name" value="Ribosomal_bS20"/>
    <property type="match status" value="1"/>
</dbReference>
<dbReference type="GO" id="GO:0003735">
    <property type="term" value="F:structural constituent of ribosome"/>
    <property type="evidence" value="ECO:0007669"/>
    <property type="project" value="InterPro"/>
</dbReference>
<evidence type="ECO:0000256" key="8">
    <source>
        <dbReference type="SAM" id="MobiDB-lite"/>
    </source>
</evidence>
<dbReference type="PANTHER" id="PTHR33398">
    <property type="entry name" value="30S RIBOSOMAL PROTEIN S20"/>
    <property type="match status" value="1"/>
</dbReference>
<dbReference type="Gene3D" id="1.20.58.110">
    <property type="entry name" value="Ribosomal protein S20"/>
    <property type="match status" value="1"/>
</dbReference>
<dbReference type="GO" id="GO:0006412">
    <property type="term" value="P:translation"/>
    <property type="evidence" value="ECO:0007669"/>
    <property type="project" value="UniProtKB-UniRule"/>
</dbReference>
<accession>A0A9E2BIY8</accession>
<dbReference type="EMBL" id="QLTW01000043">
    <property type="protein sequence ID" value="MBT9145045.1"/>
    <property type="molecule type" value="Genomic_DNA"/>
</dbReference>
<dbReference type="GO" id="GO:0015935">
    <property type="term" value="C:small ribosomal subunit"/>
    <property type="evidence" value="ECO:0007669"/>
    <property type="project" value="TreeGrafter"/>
</dbReference>
<gene>
    <name evidence="9" type="primary">rpsT_2</name>
    <name evidence="7" type="synonym">rpsT</name>
    <name evidence="9" type="ORF">DDT42_00909</name>
</gene>
<feature type="compositionally biased region" description="Basic residues" evidence="8">
    <location>
        <begin position="70"/>
        <end position="81"/>
    </location>
</feature>
<evidence type="ECO:0000256" key="4">
    <source>
        <dbReference type="ARBA" id="ARBA00022980"/>
    </source>
</evidence>
<evidence type="ECO:0000256" key="6">
    <source>
        <dbReference type="ARBA" id="ARBA00035136"/>
    </source>
</evidence>
<protein>
    <recommendedName>
        <fullName evidence="6 7">Small ribosomal subunit protein bS20</fullName>
    </recommendedName>
</protein>
<feature type="region of interest" description="Disordered" evidence="8">
    <location>
        <begin position="70"/>
        <end position="110"/>
    </location>
</feature>
<name>A0A9E2BIY8_PSYF1</name>
<reference evidence="9 10" key="1">
    <citation type="journal article" date="2021" name="bioRxiv">
        <title>Unique metabolic strategies in Hadean analogues reveal hints for primordial physiology.</title>
        <authorList>
            <person name="Nobu M.K."/>
            <person name="Nakai R."/>
            <person name="Tamazawa S."/>
            <person name="Mori H."/>
            <person name="Toyoda A."/>
            <person name="Ijiri A."/>
            <person name="Suzuki S."/>
            <person name="Kurokawa K."/>
            <person name="Kamagata Y."/>
            <person name="Tamaki H."/>
        </authorList>
    </citation>
    <scope>NUCLEOTIDE SEQUENCE [LARGE SCALE GENOMIC DNA]</scope>
    <source>
        <strain evidence="9">BS525</strain>
    </source>
</reference>
<evidence type="ECO:0000256" key="7">
    <source>
        <dbReference type="HAMAP-Rule" id="MF_00500"/>
    </source>
</evidence>
<dbReference type="PANTHER" id="PTHR33398:SF1">
    <property type="entry name" value="SMALL RIBOSOMAL SUBUNIT PROTEIN BS20C"/>
    <property type="match status" value="1"/>
</dbReference>
<comment type="function">
    <text evidence="7">Binds directly to 16S ribosomal RNA.</text>
</comment>
<dbReference type="GO" id="GO:0070181">
    <property type="term" value="F:small ribosomal subunit rRNA binding"/>
    <property type="evidence" value="ECO:0007669"/>
    <property type="project" value="TreeGrafter"/>
</dbReference>
<dbReference type="Proteomes" id="UP000811545">
    <property type="component" value="Unassembled WGS sequence"/>
</dbReference>
<sequence>MPVTKSAKKRLRINKKKKAYNIKYKNKARSSLKECEQAVKSGRPGEAKTMLPGLIAILDKTASRGVIHKKRAARKKSRFARKVNQLQSLMTSSSNTNSGENLSDLKSSSA</sequence>
<dbReference type="InterPro" id="IPR002583">
    <property type="entry name" value="Ribosomal_bS20"/>
</dbReference>
<organism evidence="9 10">
    <name type="scientific">Psychracetigena formicireducens</name>
    <dbReference type="NCBI Taxonomy" id="2986056"/>
    <lineage>
        <taxon>Bacteria</taxon>
        <taxon>Bacillati</taxon>
        <taxon>Candidatus Lithacetigenota</taxon>
        <taxon>Candidatus Psychracetigena</taxon>
    </lineage>
</organism>
<comment type="similarity">
    <text evidence="1 7">Belongs to the bacterial ribosomal protein bS20 family.</text>
</comment>
<evidence type="ECO:0000256" key="5">
    <source>
        <dbReference type="ARBA" id="ARBA00023274"/>
    </source>
</evidence>
<dbReference type="GO" id="GO:0005829">
    <property type="term" value="C:cytosol"/>
    <property type="evidence" value="ECO:0007669"/>
    <property type="project" value="TreeGrafter"/>
</dbReference>
<comment type="caution">
    <text evidence="9">The sequence shown here is derived from an EMBL/GenBank/DDBJ whole genome shotgun (WGS) entry which is preliminary data.</text>
</comment>
<dbReference type="SUPFAM" id="SSF46992">
    <property type="entry name" value="Ribosomal protein S20"/>
    <property type="match status" value="1"/>
</dbReference>
<dbReference type="InterPro" id="IPR036510">
    <property type="entry name" value="Ribosomal_bS20_sf"/>
</dbReference>
<feature type="compositionally biased region" description="Polar residues" evidence="8">
    <location>
        <begin position="84"/>
        <end position="110"/>
    </location>
</feature>
<proteinExistence type="inferred from homology"/>
<evidence type="ECO:0000313" key="9">
    <source>
        <dbReference type="EMBL" id="MBT9145045.1"/>
    </source>
</evidence>
<dbReference type="Pfam" id="PF01649">
    <property type="entry name" value="Ribosomal_S20p"/>
    <property type="match status" value="1"/>
</dbReference>
<keyword evidence="4 7" id="KW-0689">Ribosomal protein</keyword>
<evidence type="ECO:0000313" key="10">
    <source>
        <dbReference type="Proteomes" id="UP000811545"/>
    </source>
</evidence>